<evidence type="ECO:0000313" key="3">
    <source>
        <dbReference type="Proteomes" id="UP000430843"/>
    </source>
</evidence>
<dbReference type="SUPFAM" id="SSF56349">
    <property type="entry name" value="DNA breaking-rejoining enzymes"/>
    <property type="match status" value="1"/>
</dbReference>
<name>A0A833CH60_9HYPH</name>
<dbReference type="RefSeq" id="WP_151679050.1">
    <property type="nucleotide sequence ID" value="NZ_WBWA01000062.1"/>
</dbReference>
<dbReference type="EMBL" id="WBWA01000062">
    <property type="protein sequence ID" value="KAB2661164.1"/>
    <property type="molecule type" value="Genomic_DNA"/>
</dbReference>
<keyword evidence="3" id="KW-1185">Reference proteome</keyword>
<dbReference type="Proteomes" id="UP000430843">
    <property type="component" value="Unassembled WGS sequence"/>
</dbReference>
<keyword evidence="1" id="KW-0233">DNA recombination</keyword>
<dbReference type="GO" id="GO:0006310">
    <property type="term" value="P:DNA recombination"/>
    <property type="evidence" value="ECO:0007669"/>
    <property type="project" value="UniProtKB-KW"/>
</dbReference>
<accession>A0A833CH60</accession>
<feature type="non-terminal residue" evidence="2">
    <location>
        <position position="1"/>
    </location>
</feature>
<comment type="caution">
    <text evidence="2">The sequence shown here is derived from an EMBL/GenBank/DDBJ whole genome shotgun (WGS) entry which is preliminary data.</text>
</comment>
<dbReference type="AlphaFoldDB" id="A0A833CH60"/>
<dbReference type="InterPro" id="IPR011010">
    <property type="entry name" value="DNA_brk_join_enz"/>
</dbReference>
<dbReference type="Gene3D" id="1.10.443.10">
    <property type="entry name" value="Intergrase catalytic core"/>
    <property type="match status" value="1"/>
</dbReference>
<gene>
    <name evidence="2" type="ORF">F9K91_25335</name>
</gene>
<organism evidence="2 3">
    <name type="scientific">Brucella tritici</name>
    <dbReference type="NCBI Taxonomy" id="94626"/>
    <lineage>
        <taxon>Bacteria</taxon>
        <taxon>Pseudomonadati</taxon>
        <taxon>Pseudomonadota</taxon>
        <taxon>Alphaproteobacteria</taxon>
        <taxon>Hyphomicrobiales</taxon>
        <taxon>Brucellaceae</taxon>
        <taxon>Brucella/Ochrobactrum group</taxon>
        <taxon>Brucella</taxon>
    </lineage>
</organism>
<sequence length="143" mass="16184">RSAIERARVNRWSRLFPLRTRQVADRWNDIRFYLGVDEIPTSTMKALRRTFAWYANNRGMPTSTLQKVLRHKGIGTTAGYLDLVGDGTLKDSRKYFDSDSTQMHTDTPKHEPAKTNVADVIAAYAATGATPEQIARLIKELMG</sequence>
<dbReference type="InterPro" id="IPR013762">
    <property type="entry name" value="Integrase-like_cat_sf"/>
</dbReference>
<protein>
    <submittedName>
        <fullName evidence="2">Tyrosine-type recombinase/integrase</fullName>
    </submittedName>
</protein>
<evidence type="ECO:0000256" key="1">
    <source>
        <dbReference type="ARBA" id="ARBA00023172"/>
    </source>
</evidence>
<reference evidence="2 3" key="1">
    <citation type="submission" date="2019-09" db="EMBL/GenBank/DDBJ databases">
        <title>Taxonomic organization of the family Brucellaceae based on a phylogenomic approach.</title>
        <authorList>
            <person name="Leclercq S."/>
            <person name="Cloeckaert A."/>
            <person name="Zygmunt M.S."/>
        </authorList>
    </citation>
    <scope>NUCLEOTIDE SEQUENCE [LARGE SCALE GENOMIC DNA]</scope>
    <source>
        <strain evidence="2 3">LMG 18957</strain>
    </source>
</reference>
<dbReference type="GO" id="GO:0015074">
    <property type="term" value="P:DNA integration"/>
    <property type="evidence" value="ECO:0007669"/>
    <property type="project" value="InterPro"/>
</dbReference>
<proteinExistence type="predicted"/>
<evidence type="ECO:0000313" key="2">
    <source>
        <dbReference type="EMBL" id="KAB2661164.1"/>
    </source>
</evidence>
<dbReference type="GO" id="GO:0003677">
    <property type="term" value="F:DNA binding"/>
    <property type="evidence" value="ECO:0007669"/>
    <property type="project" value="InterPro"/>
</dbReference>